<keyword evidence="2" id="KW-1185">Reference proteome</keyword>
<proteinExistence type="predicted"/>
<sequence length="88" mass="10592">MRRDFELTKFVIKENSKLRKRIEKLEEIISEMGNFKKVLTPKEIEIEYGISSKTLGRYRIEGLEYMQPKTNGKILIKRNDLEKFLKRN</sequence>
<dbReference type="Proteomes" id="UP000620064">
    <property type="component" value="Unassembled WGS sequence"/>
</dbReference>
<evidence type="ECO:0000313" key="2">
    <source>
        <dbReference type="Proteomes" id="UP000620064"/>
    </source>
</evidence>
<gene>
    <name evidence="1" type="ORF">GCM10010992_16650</name>
</gene>
<dbReference type="EMBL" id="BMLV01000003">
    <property type="protein sequence ID" value="GGP04393.1"/>
    <property type="molecule type" value="Genomic_DNA"/>
</dbReference>
<evidence type="ECO:0008006" key="3">
    <source>
        <dbReference type="Google" id="ProtNLM"/>
    </source>
</evidence>
<dbReference type="RefSeq" id="WP_188617648.1">
    <property type="nucleotide sequence ID" value="NZ_BMLV01000003.1"/>
</dbReference>
<evidence type="ECO:0000313" key="1">
    <source>
        <dbReference type="EMBL" id="GGP04393.1"/>
    </source>
</evidence>
<comment type="caution">
    <text evidence="1">The sequence shown here is derived from an EMBL/GenBank/DDBJ whole genome shotgun (WGS) entry which is preliminary data.</text>
</comment>
<organism evidence="1 2">
    <name type="scientific">Cloacibacterium rupense</name>
    <dbReference type="NCBI Taxonomy" id="517423"/>
    <lineage>
        <taxon>Bacteria</taxon>
        <taxon>Pseudomonadati</taxon>
        <taxon>Bacteroidota</taxon>
        <taxon>Flavobacteriia</taxon>
        <taxon>Flavobacteriales</taxon>
        <taxon>Weeksellaceae</taxon>
    </lineage>
</organism>
<name>A0ABQ2NIS1_9FLAO</name>
<reference evidence="2" key="1">
    <citation type="journal article" date="2019" name="Int. J. Syst. Evol. Microbiol.">
        <title>The Global Catalogue of Microorganisms (GCM) 10K type strain sequencing project: providing services to taxonomists for standard genome sequencing and annotation.</title>
        <authorList>
            <consortium name="The Broad Institute Genomics Platform"/>
            <consortium name="The Broad Institute Genome Sequencing Center for Infectious Disease"/>
            <person name="Wu L."/>
            <person name="Ma J."/>
        </authorList>
    </citation>
    <scope>NUCLEOTIDE SEQUENCE [LARGE SCALE GENOMIC DNA]</scope>
    <source>
        <strain evidence="2">CGMCC 1.7656</strain>
    </source>
</reference>
<accession>A0ABQ2NIS1</accession>
<protein>
    <recommendedName>
        <fullName evidence="3">Helix-turn-helix domain-containing protein</fullName>
    </recommendedName>
</protein>